<evidence type="ECO:0000313" key="1">
    <source>
        <dbReference type="EMBL" id="MFK4640174.1"/>
    </source>
</evidence>
<evidence type="ECO:0000313" key="2">
    <source>
        <dbReference type="Proteomes" id="UP001620520"/>
    </source>
</evidence>
<proteinExistence type="predicted"/>
<reference evidence="1 2" key="1">
    <citation type="submission" date="2024-10" db="EMBL/GenBank/DDBJ databases">
        <title>Novel secondary metabolite-producing bacteria for plant disease control.</title>
        <authorList>
            <person name="Chevrette M."/>
        </authorList>
    </citation>
    <scope>NUCLEOTIDE SEQUENCE [LARGE SCALE GENOMIC DNA]</scope>
    <source>
        <strain evidence="1 2">J30 TE3557</strain>
    </source>
</reference>
<dbReference type="RefSeq" id="WP_189015352.1">
    <property type="nucleotide sequence ID" value="NZ_BMPM01000002.1"/>
</dbReference>
<gene>
    <name evidence="1" type="ORF">ABIA52_003063</name>
</gene>
<dbReference type="EMBL" id="JBIYEW010000003">
    <property type="protein sequence ID" value="MFK4640174.1"/>
    <property type="molecule type" value="Genomic_DNA"/>
</dbReference>
<keyword evidence="2" id="KW-1185">Reference proteome</keyword>
<sequence>MTISAPEAKCNPRYGSDARVLIVITDAAGTEVLHATAPMTDTGAFSFILDIPAETAPGVLAVNASPDGVDWCDDTGQNNRVAVGGEQLERASCAVRMEPLTIVK</sequence>
<organism evidence="1 2">
    <name type="scientific">Paenarthrobacter histidinolovorans</name>
    <dbReference type="NCBI Taxonomy" id="43664"/>
    <lineage>
        <taxon>Bacteria</taxon>
        <taxon>Bacillati</taxon>
        <taxon>Actinomycetota</taxon>
        <taxon>Actinomycetes</taxon>
        <taxon>Micrococcales</taxon>
        <taxon>Micrococcaceae</taxon>
        <taxon>Paenarthrobacter</taxon>
    </lineage>
</organism>
<name>A0ABW8N9D7_9MICC</name>
<accession>A0ABW8N9D7</accession>
<comment type="caution">
    <text evidence="1">The sequence shown here is derived from an EMBL/GenBank/DDBJ whole genome shotgun (WGS) entry which is preliminary data.</text>
</comment>
<dbReference type="Proteomes" id="UP001620520">
    <property type="component" value="Unassembled WGS sequence"/>
</dbReference>
<protein>
    <submittedName>
        <fullName evidence="1">Uncharacterized protein</fullName>
    </submittedName>
</protein>